<dbReference type="Gene3D" id="2.60.120.280">
    <property type="entry name" value="Regulatory protein AraC"/>
    <property type="match status" value="1"/>
</dbReference>
<keyword evidence="2" id="KW-0238">DNA-binding</keyword>
<dbReference type="SMART" id="SM00342">
    <property type="entry name" value="HTH_ARAC"/>
    <property type="match status" value="1"/>
</dbReference>
<dbReference type="PROSITE" id="PS01124">
    <property type="entry name" value="HTH_ARAC_FAMILY_2"/>
    <property type="match status" value="1"/>
</dbReference>
<sequence length="278" mass="31535">MTDFSLFPVMTDFERRLPLYLTSLGGWTHQPDMDRPGGYPDYQWLQVTSGTGVLRVGQRELTVGPSQGMLLMPGEAHAYHAIEAPWGVRWATFNGPRAAEMLRDLQLARTQALYLGNPDVALKHLQEMGSQLQAPHPTTALETSAALYRLLLDLYRYGSPTELRSRKQQMDALAPVLAHLETHYSRAITLPELAGLLGVSPQHICVLFQQALGVRPIEYLTRIRIRKAKELLLREPDAEVKRVAASVGYEHPSYFIKRFKQLEGVTPVLFRRIHRNRM</sequence>
<evidence type="ECO:0000259" key="5">
    <source>
        <dbReference type="PROSITE" id="PS01124"/>
    </source>
</evidence>
<evidence type="ECO:0000256" key="1">
    <source>
        <dbReference type="ARBA" id="ARBA00023015"/>
    </source>
</evidence>
<keyword evidence="3" id="KW-0010">Activator</keyword>
<dbReference type="SUPFAM" id="SSF51215">
    <property type="entry name" value="Regulatory protein AraC"/>
    <property type="match status" value="1"/>
</dbReference>
<dbReference type="GO" id="GO:0043565">
    <property type="term" value="F:sequence-specific DNA binding"/>
    <property type="evidence" value="ECO:0007669"/>
    <property type="project" value="InterPro"/>
</dbReference>
<name>A0A927BRS8_9BACL</name>
<reference evidence="6" key="1">
    <citation type="submission" date="2020-09" db="EMBL/GenBank/DDBJ databases">
        <title>A novel bacterium of genus Paenibacillus, isolated from South China Sea.</title>
        <authorList>
            <person name="Huang H."/>
            <person name="Mo K."/>
            <person name="Hu Y."/>
        </authorList>
    </citation>
    <scope>NUCLEOTIDE SEQUENCE</scope>
    <source>
        <strain evidence="6">IB182496</strain>
    </source>
</reference>
<organism evidence="6 7">
    <name type="scientific">Paenibacillus sabuli</name>
    <dbReference type="NCBI Taxonomy" id="2772509"/>
    <lineage>
        <taxon>Bacteria</taxon>
        <taxon>Bacillati</taxon>
        <taxon>Bacillota</taxon>
        <taxon>Bacilli</taxon>
        <taxon>Bacillales</taxon>
        <taxon>Paenibacillaceae</taxon>
        <taxon>Paenibacillus</taxon>
    </lineage>
</organism>
<dbReference type="SUPFAM" id="SSF46689">
    <property type="entry name" value="Homeodomain-like"/>
    <property type="match status" value="2"/>
</dbReference>
<dbReference type="PROSITE" id="PS00041">
    <property type="entry name" value="HTH_ARAC_FAMILY_1"/>
    <property type="match status" value="1"/>
</dbReference>
<comment type="caution">
    <text evidence="6">The sequence shown here is derived from an EMBL/GenBank/DDBJ whole genome shotgun (WGS) entry which is preliminary data.</text>
</comment>
<keyword evidence="1" id="KW-0805">Transcription regulation</keyword>
<dbReference type="InterPro" id="IPR018062">
    <property type="entry name" value="HTH_AraC-typ_CS"/>
</dbReference>
<evidence type="ECO:0000256" key="2">
    <source>
        <dbReference type="ARBA" id="ARBA00023125"/>
    </source>
</evidence>
<dbReference type="InterPro" id="IPR003313">
    <property type="entry name" value="AraC-bd"/>
</dbReference>
<dbReference type="Proteomes" id="UP000621560">
    <property type="component" value="Unassembled WGS sequence"/>
</dbReference>
<evidence type="ECO:0000256" key="3">
    <source>
        <dbReference type="ARBA" id="ARBA00023159"/>
    </source>
</evidence>
<dbReference type="InterPro" id="IPR018060">
    <property type="entry name" value="HTH_AraC"/>
</dbReference>
<dbReference type="InterPro" id="IPR009057">
    <property type="entry name" value="Homeodomain-like_sf"/>
</dbReference>
<gene>
    <name evidence="6" type="ORF">IDH44_10350</name>
</gene>
<dbReference type="GO" id="GO:0003700">
    <property type="term" value="F:DNA-binding transcription factor activity"/>
    <property type="evidence" value="ECO:0007669"/>
    <property type="project" value="InterPro"/>
</dbReference>
<keyword evidence="4" id="KW-0804">Transcription</keyword>
<evidence type="ECO:0000313" key="7">
    <source>
        <dbReference type="Proteomes" id="UP000621560"/>
    </source>
</evidence>
<evidence type="ECO:0000313" key="6">
    <source>
        <dbReference type="EMBL" id="MBD2845591.1"/>
    </source>
</evidence>
<dbReference type="Gene3D" id="1.10.10.60">
    <property type="entry name" value="Homeodomain-like"/>
    <property type="match status" value="2"/>
</dbReference>
<dbReference type="Pfam" id="PF12833">
    <property type="entry name" value="HTH_18"/>
    <property type="match status" value="1"/>
</dbReference>
<dbReference type="Pfam" id="PF02311">
    <property type="entry name" value="AraC_binding"/>
    <property type="match status" value="1"/>
</dbReference>
<keyword evidence="7" id="KW-1185">Reference proteome</keyword>
<dbReference type="RefSeq" id="WP_190917308.1">
    <property type="nucleotide sequence ID" value="NZ_JACXIZ010000016.1"/>
</dbReference>
<dbReference type="EMBL" id="JACXIZ010000016">
    <property type="protein sequence ID" value="MBD2845591.1"/>
    <property type="molecule type" value="Genomic_DNA"/>
</dbReference>
<dbReference type="InterPro" id="IPR050204">
    <property type="entry name" value="AraC_XylS_family_regulators"/>
</dbReference>
<dbReference type="PANTHER" id="PTHR46796">
    <property type="entry name" value="HTH-TYPE TRANSCRIPTIONAL ACTIVATOR RHAS-RELATED"/>
    <property type="match status" value="1"/>
</dbReference>
<protein>
    <submittedName>
        <fullName evidence="6">AraC family transcriptional regulator</fullName>
    </submittedName>
</protein>
<feature type="domain" description="HTH araC/xylS-type" evidence="5">
    <location>
        <begin position="174"/>
        <end position="273"/>
    </location>
</feature>
<proteinExistence type="predicted"/>
<evidence type="ECO:0000256" key="4">
    <source>
        <dbReference type="ARBA" id="ARBA00023163"/>
    </source>
</evidence>
<accession>A0A927BRS8</accession>
<dbReference type="InterPro" id="IPR037923">
    <property type="entry name" value="HTH-like"/>
</dbReference>
<dbReference type="AlphaFoldDB" id="A0A927BRS8"/>